<evidence type="ECO:0000313" key="4">
    <source>
        <dbReference type="Proteomes" id="UP000195950"/>
    </source>
</evidence>
<protein>
    <submittedName>
        <fullName evidence="1">Uncharacterized protein</fullName>
    </submittedName>
</protein>
<accession>A0A174V8M9</accession>
<dbReference type="EMBL" id="CZBM01000007">
    <property type="protein sequence ID" value="CUQ28448.1"/>
    <property type="molecule type" value="Genomic_DNA"/>
</dbReference>
<organism evidence="1 3">
    <name type="scientific">Parabacteroides distasonis</name>
    <dbReference type="NCBI Taxonomy" id="823"/>
    <lineage>
        <taxon>Bacteria</taxon>
        <taxon>Pseudomonadati</taxon>
        <taxon>Bacteroidota</taxon>
        <taxon>Bacteroidia</taxon>
        <taxon>Bacteroidales</taxon>
        <taxon>Tannerellaceae</taxon>
        <taxon>Parabacteroides</taxon>
    </lineage>
</organism>
<dbReference type="Proteomes" id="UP000095332">
    <property type="component" value="Unassembled WGS sequence"/>
</dbReference>
<gene>
    <name evidence="2" type="ORF">B5F32_11410</name>
    <name evidence="1" type="ORF">ERS852560_02003</name>
</gene>
<name>A0A174V8M9_PARDI</name>
<evidence type="ECO:0000313" key="3">
    <source>
        <dbReference type="Proteomes" id="UP000095332"/>
    </source>
</evidence>
<dbReference type="Proteomes" id="UP000195950">
    <property type="component" value="Unassembled WGS sequence"/>
</dbReference>
<evidence type="ECO:0000313" key="1">
    <source>
        <dbReference type="EMBL" id="CUQ28448.1"/>
    </source>
</evidence>
<reference evidence="2" key="3">
    <citation type="journal article" date="2018" name="BMC Genomics">
        <title>Whole genome sequencing and function prediction of 133 gut anaerobes isolated from chicken caecum in pure cultures.</title>
        <authorList>
            <person name="Medvecky M."/>
            <person name="Cejkova D."/>
            <person name="Polansky O."/>
            <person name="Karasova D."/>
            <person name="Kubasova T."/>
            <person name="Cizek A."/>
            <person name="Rychlik I."/>
        </authorList>
    </citation>
    <scope>NUCLEOTIDE SEQUENCE</scope>
    <source>
        <strain evidence="2">An199</strain>
    </source>
</reference>
<proteinExistence type="predicted"/>
<sequence>MKWEETLKNELLNSLQLDYEHFYRICRDAYKEGCRYEKSLAVEAYRLRCSHLFGNRCMVVSDTIPRHIKVCDGNCSYLHKYEFELYKLED</sequence>
<evidence type="ECO:0000313" key="2">
    <source>
        <dbReference type="EMBL" id="OUP18532.1"/>
    </source>
</evidence>
<dbReference type="AlphaFoldDB" id="A0A174V8M9"/>
<reference evidence="4" key="2">
    <citation type="submission" date="2017-04" db="EMBL/GenBank/DDBJ databases">
        <title>Function of individual gut microbiota members based on whole genome sequencing of pure cultures obtained from chicken caecum.</title>
        <authorList>
            <person name="Medvecky M."/>
            <person name="Cejkova D."/>
            <person name="Polansky O."/>
            <person name="Karasova D."/>
            <person name="Kubasova T."/>
            <person name="Cizek A."/>
            <person name="Rychlik I."/>
        </authorList>
    </citation>
    <scope>NUCLEOTIDE SEQUENCE [LARGE SCALE GENOMIC DNA]</scope>
    <source>
        <strain evidence="4">An199</strain>
    </source>
</reference>
<dbReference type="EMBL" id="NFJX01000009">
    <property type="protein sequence ID" value="OUP18532.1"/>
    <property type="molecule type" value="Genomic_DNA"/>
</dbReference>
<reference evidence="1 3" key="1">
    <citation type="submission" date="2015-09" db="EMBL/GenBank/DDBJ databases">
        <authorList>
            <consortium name="Pathogen Informatics"/>
        </authorList>
    </citation>
    <scope>NUCLEOTIDE SEQUENCE [LARGE SCALE GENOMIC DNA]</scope>
    <source>
        <strain evidence="1 3">2789STDY5834948</strain>
    </source>
</reference>